<sequence>MMNELCIVLAKLPTLCIEMYHCCKNQSDGIVDRVMPVTTQVSSCQKICL</sequence>
<dbReference type="AlphaFoldDB" id="A0A2P2P9T9"/>
<name>A0A2P2P9T9_RHIMU</name>
<protein>
    <submittedName>
        <fullName evidence="1">Uncharacterized protein</fullName>
    </submittedName>
</protein>
<dbReference type="EMBL" id="GGEC01071046">
    <property type="protein sequence ID" value="MBX51530.1"/>
    <property type="molecule type" value="Transcribed_RNA"/>
</dbReference>
<proteinExistence type="predicted"/>
<reference evidence="1" key="1">
    <citation type="submission" date="2018-02" db="EMBL/GenBank/DDBJ databases">
        <title>Rhizophora mucronata_Transcriptome.</title>
        <authorList>
            <person name="Meera S.P."/>
            <person name="Sreeshan A."/>
            <person name="Augustine A."/>
        </authorList>
    </citation>
    <scope>NUCLEOTIDE SEQUENCE</scope>
    <source>
        <tissue evidence="1">Leaf</tissue>
    </source>
</reference>
<organism evidence="1">
    <name type="scientific">Rhizophora mucronata</name>
    <name type="common">Asiatic mangrove</name>
    <dbReference type="NCBI Taxonomy" id="61149"/>
    <lineage>
        <taxon>Eukaryota</taxon>
        <taxon>Viridiplantae</taxon>
        <taxon>Streptophyta</taxon>
        <taxon>Embryophyta</taxon>
        <taxon>Tracheophyta</taxon>
        <taxon>Spermatophyta</taxon>
        <taxon>Magnoliopsida</taxon>
        <taxon>eudicotyledons</taxon>
        <taxon>Gunneridae</taxon>
        <taxon>Pentapetalae</taxon>
        <taxon>rosids</taxon>
        <taxon>fabids</taxon>
        <taxon>Malpighiales</taxon>
        <taxon>Rhizophoraceae</taxon>
        <taxon>Rhizophora</taxon>
    </lineage>
</organism>
<accession>A0A2P2P9T9</accession>
<evidence type="ECO:0000313" key="1">
    <source>
        <dbReference type="EMBL" id="MBX51530.1"/>
    </source>
</evidence>